<gene>
    <name evidence="1" type="ORF">L484_022480</name>
</gene>
<dbReference type="AlphaFoldDB" id="W9QSH6"/>
<protein>
    <recommendedName>
        <fullName evidence="3">Membrane-associated kinase regulator 6</fullName>
    </recommendedName>
</protein>
<reference evidence="2" key="1">
    <citation type="submission" date="2013-01" db="EMBL/GenBank/DDBJ databases">
        <title>Draft Genome Sequence of a Mulberry Tree, Morus notabilis C.K. Schneid.</title>
        <authorList>
            <person name="He N."/>
            <person name="Zhao S."/>
        </authorList>
    </citation>
    <scope>NUCLEOTIDE SEQUENCE</scope>
</reference>
<dbReference type="PANTHER" id="PTHR34576">
    <property type="entry name" value="MEMBRANE-ASSOCIATED KINASE REGULATOR 6-RELATED"/>
    <property type="match status" value="1"/>
</dbReference>
<dbReference type="PANTHER" id="PTHR34576:SF14">
    <property type="entry name" value="MEMBRANE-ASSOCIATED KINASE REGULATOR 6"/>
    <property type="match status" value="1"/>
</dbReference>
<evidence type="ECO:0000313" key="1">
    <source>
        <dbReference type="EMBL" id="EXB52703.1"/>
    </source>
</evidence>
<accession>W9QSH6</accession>
<dbReference type="eggNOG" id="ENOG502QPRB">
    <property type="taxonomic scope" value="Eukaryota"/>
</dbReference>
<organism evidence="1 2">
    <name type="scientific">Morus notabilis</name>
    <dbReference type="NCBI Taxonomy" id="981085"/>
    <lineage>
        <taxon>Eukaryota</taxon>
        <taxon>Viridiplantae</taxon>
        <taxon>Streptophyta</taxon>
        <taxon>Embryophyta</taxon>
        <taxon>Tracheophyta</taxon>
        <taxon>Spermatophyta</taxon>
        <taxon>Magnoliopsida</taxon>
        <taxon>eudicotyledons</taxon>
        <taxon>Gunneridae</taxon>
        <taxon>Pentapetalae</taxon>
        <taxon>rosids</taxon>
        <taxon>fabids</taxon>
        <taxon>Rosales</taxon>
        <taxon>Moraceae</taxon>
        <taxon>Moreae</taxon>
        <taxon>Morus</taxon>
    </lineage>
</organism>
<keyword evidence="2" id="KW-1185">Reference proteome</keyword>
<dbReference type="EMBL" id="KE344072">
    <property type="protein sequence ID" value="EXB52703.1"/>
    <property type="molecule type" value="Genomic_DNA"/>
</dbReference>
<dbReference type="STRING" id="981085.W9QSH6"/>
<sequence length="255" mass="28355">METTSRPLAVESFSDSWLSNTRPSLIKVLDKSNTNSFDFDTSISDKSPVNFVHADELFSDGLIKPVFVDPINGGVSSSTSSSSKSTTDSDIFALSSLSDPRTSVTDQDVQMGCSCCFFRRRRRLLSEQVLRKIFGYLIRTRRAKVVGGSKKSTKVDDIDRRTLEVKSWSSCSSPGPSTVYDIESSIYEAVLHCKRSIEISVNQLGPTFRAVQHPCLSPLPAIPTLFFSQHGLIYRAIDVFFVCETYNEAMANFQT</sequence>
<dbReference type="Proteomes" id="UP000030645">
    <property type="component" value="Unassembled WGS sequence"/>
</dbReference>
<evidence type="ECO:0008006" key="3">
    <source>
        <dbReference type="Google" id="ProtNLM"/>
    </source>
</evidence>
<evidence type="ECO:0000313" key="2">
    <source>
        <dbReference type="Proteomes" id="UP000030645"/>
    </source>
</evidence>
<proteinExistence type="predicted"/>
<dbReference type="InterPro" id="IPR044699">
    <property type="entry name" value="MAKR6"/>
</dbReference>
<name>W9QSH6_9ROSA</name>